<dbReference type="InterPro" id="IPR039421">
    <property type="entry name" value="Type_1_exporter"/>
</dbReference>
<feature type="transmembrane region" description="Helical" evidence="8">
    <location>
        <begin position="994"/>
        <end position="1015"/>
    </location>
</feature>
<feature type="transmembrane region" description="Helical" evidence="8">
    <location>
        <begin position="741"/>
        <end position="760"/>
    </location>
</feature>
<dbReference type="Gene3D" id="1.20.1560.10">
    <property type="entry name" value="ABC transporter type 1, transmembrane domain"/>
    <property type="match status" value="2"/>
</dbReference>
<dbReference type="GO" id="GO:0005524">
    <property type="term" value="F:ATP binding"/>
    <property type="evidence" value="ECO:0007669"/>
    <property type="project" value="UniProtKB-KW"/>
</dbReference>
<dbReference type="OrthoDB" id="9806127at2"/>
<proteinExistence type="predicted"/>
<evidence type="ECO:0000259" key="10">
    <source>
        <dbReference type="PROSITE" id="PS50929"/>
    </source>
</evidence>
<feature type="compositionally biased region" description="Polar residues" evidence="7">
    <location>
        <begin position="635"/>
        <end position="646"/>
    </location>
</feature>
<evidence type="ECO:0000256" key="4">
    <source>
        <dbReference type="ARBA" id="ARBA00022840"/>
    </source>
</evidence>
<dbReference type="Pfam" id="PF00664">
    <property type="entry name" value="ABC_membrane"/>
    <property type="match status" value="1"/>
</dbReference>
<feature type="transmembrane region" description="Helical" evidence="8">
    <location>
        <begin position="868"/>
        <end position="896"/>
    </location>
</feature>
<evidence type="ECO:0000256" key="2">
    <source>
        <dbReference type="ARBA" id="ARBA00022692"/>
    </source>
</evidence>
<dbReference type="EMBL" id="LLZH01000031">
    <property type="protein sequence ID" value="KUL40224.1"/>
    <property type="molecule type" value="Genomic_DNA"/>
</dbReference>
<feature type="transmembrane region" description="Helical" evidence="8">
    <location>
        <begin position="235"/>
        <end position="259"/>
    </location>
</feature>
<feature type="compositionally biased region" description="Polar residues" evidence="7">
    <location>
        <begin position="598"/>
        <end position="611"/>
    </location>
</feature>
<evidence type="ECO:0008006" key="13">
    <source>
        <dbReference type="Google" id="ProtNLM"/>
    </source>
</evidence>
<dbReference type="GO" id="GO:0016887">
    <property type="term" value="F:ATP hydrolysis activity"/>
    <property type="evidence" value="ECO:0007669"/>
    <property type="project" value="InterPro"/>
</dbReference>
<dbReference type="GO" id="GO:0140359">
    <property type="term" value="F:ABC-type transporter activity"/>
    <property type="evidence" value="ECO:0007669"/>
    <property type="project" value="InterPro"/>
</dbReference>
<keyword evidence="4" id="KW-0067">ATP-binding</keyword>
<dbReference type="PANTHER" id="PTHR24221:SF590">
    <property type="entry name" value="COMPONENT LINKED WITH THE ASSEMBLY OF CYTOCHROME' TRANSPORT TRANSMEMBRANE ATP-BINDING PROTEIN ABC TRANSPORTER CYDD-RELATED"/>
    <property type="match status" value="1"/>
</dbReference>
<organism evidence="11 12">
    <name type="scientific">Actinoplanes awajinensis subsp. mycoplanecinus</name>
    <dbReference type="NCBI Taxonomy" id="135947"/>
    <lineage>
        <taxon>Bacteria</taxon>
        <taxon>Bacillati</taxon>
        <taxon>Actinomycetota</taxon>
        <taxon>Actinomycetes</taxon>
        <taxon>Micromonosporales</taxon>
        <taxon>Micromonosporaceae</taxon>
        <taxon>Actinoplanes</taxon>
    </lineage>
</organism>
<feature type="domain" description="ABC transporter" evidence="9">
    <location>
        <begin position="1054"/>
        <end position="1263"/>
    </location>
</feature>
<dbReference type="PROSITE" id="PS50929">
    <property type="entry name" value="ABC_TM1F"/>
    <property type="match status" value="1"/>
</dbReference>
<protein>
    <recommendedName>
        <fullName evidence="13">ABC transporter</fullName>
    </recommendedName>
</protein>
<feature type="domain" description="ABC transporter" evidence="9">
    <location>
        <begin position="364"/>
        <end position="606"/>
    </location>
</feature>
<dbReference type="SMART" id="SM00382">
    <property type="entry name" value="AAA"/>
    <property type="match status" value="2"/>
</dbReference>
<evidence type="ECO:0000256" key="6">
    <source>
        <dbReference type="ARBA" id="ARBA00023136"/>
    </source>
</evidence>
<sequence length="1264" mass="129425">MDPRLLRHARSGRAGVALLALIGTGQATATLAIAVALCWIVAPSTSHSLLFGGSRTTAITLLAGAFVARGLLSWTEQVVARRTAARVTDELRRSLLAAIVGRGPAWVASYGAGRLTTVLGAGLDSLRPWFSGYLPSLVLGVLLPPAVIIVMALVDPASAIIALLTLPLVPLLGALIGWATQARSRQRWAADARLAGHFLDVVHGLGTLRMYGRAERQITVIADLTERHRHATLRVLRVAFLSSTALDLVGTLAVGLIAVQAGLRVAGGSMSLAPALLAILLAPEAYRPLREMAARYHAATDATAVIADVDDILTTPTPALASTDSPFAAARHAAGGAFGQDDPEAASTGSAEWAALADAARWGVLAAGVRAAYPGTSGDALWLPELAVRAGELVALRGPSGAGKSTALRVFAGLHPAEAGAVAVGRAFHLSQRPALPHARTAGEAFADDTTAEEILAALRMVGLDDEVAADTPLGEHGNGISAGQRQRLALAALLHRAGRAAALTRRATARPQRDEPGPRRHPFPVVTLLLDEPTAHLDPTAERLVVARLREFARRGCAVLVVAHRPALLAAADRVITLHPQTPAGPEGCLETPKAPLTTSHHSSAGTQGCLNYPETPPTTSHHGSAGADGGLNTPDTTASTSHQTPAGGERCLNSPETPPKTSHHSSAGTQGCLKDSETPLKTSQRSSAGAAGSDTAGGGGGVGTWRRPWVAVVLGAGSVLGGIVLTGSAAWLLVRAASLPPVLTLSAAVVLVRGSAVARPLLRYLERLVAHDVAFARLGRRRARVYADLIPRVPGPRLHRRGDLLTRLVDDVDARVDGLLRGRLPALTAAVTIVAGGAAVAGMAIAGATAATGEGAPAGATAAGTAWAGGGALGIALGVVVPLVAGVLIAGVLAPLVAGWQTDRQDAATGVARAALRDAMVETVDGVEELGAGAGRSGVPEERSRTLADLEARAARTAGLAAAIAHLGWAVAAAGTALALDRTGLSAEWSAVLMLGVIALGEPMVTLPEAAIARRRAAGAERRVTALTTEPTPETKPATGKEQDARTAAGAVSVTGLVAGWDPRAEPTLDGLELHLAPGARIAVTGRSGAGKSTLGAVLGGLLTPREGRVQAGGKAVLVGEETGHVFASTVRENLRLASPAATDPQLLAALRRVGLAPWLAALTDGLDTWLGTGGSTMSGGQRRRFATARALLADPALLILDEPTEGIDEDGARELMADLLDAASGRTVLIFAHRAEGLELVDQVYEMADGKLNVRLDRSVL</sequence>
<dbReference type="AlphaFoldDB" id="A0A0X3V6G9"/>
<keyword evidence="12" id="KW-1185">Reference proteome</keyword>
<evidence type="ECO:0000256" key="3">
    <source>
        <dbReference type="ARBA" id="ARBA00022741"/>
    </source>
</evidence>
<evidence type="ECO:0000259" key="9">
    <source>
        <dbReference type="PROSITE" id="PS50893"/>
    </source>
</evidence>
<feature type="transmembrane region" description="Helical" evidence="8">
    <location>
        <begin position="160"/>
        <end position="179"/>
    </location>
</feature>
<dbReference type="Proteomes" id="UP000053244">
    <property type="component" value="Unassembled WGS sequence"/>
</dbReference>
<name>A0A0X3V6G9_9ACTN</name>
<feature type="transmembrane region" description="Helical" evidence="8">
    <location>
        <begin position="16"/>
        <end position="42"/>
    </location>
</feature>
<feature type="transmembrane region" description="Helical" evidence="8">
    <location>
        <begin position="265"/>
        <end position="282"/>
    </location>
</feature>
<feature type="transmembrane region" description="Helical" evidence="8">
    <location>
        <begin position="826"/>
        <end position="848"/>
    </location>
</feature>
<comment type="caution">
    <text evidence="11">The sequence shown here is derived from an EMBL/GenBank/DDBJ whole genome shotgun (WGS) entry which is preliminary data.</text>
</comment>
<dbReference type="InterPro" id="IPR011527">
    <property type="entry name" value="ABC1_TM_dom"/>
</dbReference>
<evidence type="ECO:0000256" key="1">
    <source>
        <dbReference type="ARBA" id="ARBA00004651"/>
    </source>
</evidence>
<accession>A0A0X3V6G9</accession>
<evidence type="ECO:0000256" key="8">
    <source>
        <dbReference type="SAM" id="Phobius"/>
    </source>
</evidence>
<feature type="transmembrane region" description="Helical" evidence="8">
    <location>
        <begin position="48"/>
        <end position="72"/>
    </location>
</feature>
<evidence type="ECO:0000313" key="12">
    <source>
        <dbReference type="Proteomes" id="UP000053244"/>
    </source>
</evidence>
<keyword evidence="6 8" id="KW-0472">Membrane</keyword>
<dbReference type="SUPFAM" id="SSF52540">
    <property type="entry name" value="P-loop containing nucleoside triphosphate hydrolases"/>
    <property type="match status" value="2"/>
</dbReference>
<feature type="region of interest" description="Disordered" evidence="7">
    <location>
        <begin position="582"/>
        <end position="702"/>
    </location>
</feature>
<dbReference type="PANTHER" id="PTHR24221">
    <property type="entry name" value="ATP-BINDING CASSETTE SUB-FAMILY B"/>
    <property type="match status" value="1"/>
</dbReference>
<comment type="subcellular location">
    <subcellularLocation>
        <location evidence="1">Cell membrane</location>
        <topology evidence="1">Multi-pass membrane protein</topology>
    </subcellularLocation>
</comment>
<dbReference type="Gene3D" id="3.40.50.300">
    <property type="entry name" value="P-loop containing nucleotide triphosphate hydrolases"/>
    <property type="match status" value="2"/>
</dbReference>
<gene>
    <name evidence="11" type="ORF">ADL15_07610</name>
</gene>
<dbReference type="InterPro" id="IPR017871">
    <property type="entry name" value="ABC_transporter-like_CS"/>
</dbReference>
<feature type="transmembrane region" description="Helical" evidence="8">
    <location>
        <begin position="133"/>
        <end position="154"/>
    </location>
</feature>
<evidence type="ECO:0000313" key="11">
    <source>
        <dbReference type="EMBL" id="KUL40224.1"/>
    </source>
</evidence>
<keyword evidence="5 8" id="KW-1133">Transmembrane helix</keyword>
<dbReference type="Pfam" id="PF00005">
    <property type="entry name" value="ABC_tran"/>
    <property type="match status" value="2"/>
</dbReference>
<dbReference type="InterPro" id="IPR003593">
    <property type="entry name" value="AAA+_ATPase"/>
</dbReference>
<dbReference type="PROSITE" id="PS50893">
    <property type="entry name" value="ABC_TRANSPORTER_2"/>
    <property type="match status" value="2"/>
</dbReference>
<feature type="transmembrane region" description="Helical" evidence="8">
    <location>
        <begin position="962"/>
        <end position="982"/>
    </location>
</feature>
<dbReference type="PROSITE" id="PS00211">
    <property type="entry name" value="ABC_TRANSPORTER_1"/>
    <property type="match status" value="1"/>
</dbReference>
<reference evidence="11 12" key="1">
    <citation type="submission" date="2015-10" db="EMBL/GenBank/DDBJ databases">
        <authorList>
            <person name="Gilbert D.G."/>
        </authorList>
    </citation>
    <scope>NUCLEOTIDE SEQUENCE [LARGE SCALE GENOMIC DNA]</scope>
    <source>
        <strain evidence="11 12">NRRL B-16712</strain>
    </source>
</reference>
<feature type="transmembrane region" description="Helical" evidence="8">
    <location>
        <begin position="711"/>
        <end position="735"/>
    </location>
</feature>
<keyword evidence="2 8" id="KW-0812">Transmembrane</keyword>
<feature type="domain" description="ABC transmembrane type-1" evidence="10">
    <location>
        <begin position="14"/>
        <end position="301"/>
    </location>
</feature>
<dbReference type="GO" id="GO:0005886">
    <property type="term" value="C:plasma membrane"/>
    <property type="evidence" value="ECO:0007669"/>
    <property type="project" value="UniProtKB-SubCell"/>
</dbReference>
<keyword evidence="3" id="KW-0547">Nucleotide-binding</keyword>
<evidence type="ECO:0000256" key="7">
    <source>
        <dbReference type="SAM" id="MobiDB-lite"/>
    </source>
</evidence>
<dbReference type="SUPFAM" id="SSF90123">
    <property type="entry name" value="ABC transporter transmembrane region"/>
    <property type="match status" value="2"/>
</dbReference>
<dbReference type="InterPro" id="IPR003439">
    <property type="entry name" value="ABC_transporter-like_ATP-bd"/>
</dbReference>
<dbReference type="CDD" id="cd18584">
    <property type="entry name" value="ABC_6TM_AarD_CydD"/>
    <property type="match status" value="1"/>
</dbReference>
<evidence type="ECO:0000256" key="5">
    <source>
        <dbReference type="ARBA" id="ARBA00022989"/>
    </source>
</evidence>
<dbReference type="InterPro" id="IPR036640">
    <property type="entry name" value="ABC1_TM_sf"/>
</dbReference>
<dbReference type="InterPro" id="IPR027417">
    <property type="entry name" value="P-loop_NTPase"/>
</dbReference>